<evidence type="ECO:0000313" key="3">
    <source>
        <dbReference type="EMBL" id="MDN4598816.1"/>
    </source>
</evidence>
<keyword evidence="2" id="KW-0812">Transmembrane</keyword>
<organism evidence="3 4">
    <name type="scientific">Leifsonia virtsii</name>
    <dbReference type="NCBI Taxonomy" id="3035915"/>
    <lineage>
        <taxon>Bacteria</taxon>
        <taxon>Bacillati</taxon>
        <taxon>Actinomycetota</taxon>
        <taxon>Actinomycetes</taxon>
        <taxon>Micrococcales</taxon>
        <taxon>Microbacteriaceae</taxon>
        <taxon>Leifsonia</taxon>
    </lineage>
</organism>
<feature type="transmembrane region" description="Helical" evidence="2">
    <location>
        <begin position="86"/>
        <end position="107"/>
    </location>
</feature>
<keyword evidence="2" id="KW-1133">Transmembrane helix</keyword>
<protein>
    <recommendedName>
        <fullName evidence="5">DUF2946 domain-containing protein</fullName>
    </recommendedName>
</protein>
<evidence type="ECO:0000256" key="2">
    <source>
        <dbReference type="SAM" id="Phobius"/>
    </source>
</evidence>
<evidence type="ECO:0000313" key="4">
    <source>
        <dbReference type="Proteomes" id="UP001174210"/>
    </source>
</evidence>
<dbReference type="EMBL" id="JAROCB010000005">
    <property type="protein sequence ID" value="MDN4598816.1"/>
    <property type="molecule type" value="Genomic_DNA"/>
</dbReference>
<gene>
    <name evidence="3" type="ORF">P5G59_16805</name>
</gene>
<feature type="region of interest" description="Disordered" evidence="1">
    <location>
        <begin position="124"/>
        <end position="146"/>
    </location>
</feature>
<comment type="caution">
    <text evidence="3">The sequence shown here is derived from an EMBL/GenBank/DDBJ whole genome shotgun (WGS) entry which is preliminary data.</text>
</comment>
<dbReference type="RefSeq" id="WP_301220166.1">
    <property type="nucleotide sequence ID" value="NZ_JAROCB010000005.1"/>
</dbReference>
<dbReference type="Proteomes" id="UP001174210">
    <property type="component" value="Unassembled WGS sequence"/>
</dbReference>
<proteinExistence type="predicted"/>
<reference evidence="3" key="1">
    <citation type="submission" date="2023-03" db="EMBL/GenBank/DDBJ databases">
        <title>MT1 and MT2 Draft Genomes of Novel Species.</title>
        <authorList>
            <person name="Venkateswaran K."/>
        </authorList>
    </citation>
    <scope>NUCLEOTIDE SEQUENCE</scope>
    <source>
        <strain evidence="3">F6_8S_P_1A</strain>
    </source>
</reference>
<keyword evidence="2" id="KW-0472">Membrane</keyword>
<name>A0ABT8J2I6_9MICO</name>
<accession>A0ABT8J2I6</accession>
<sequence length="146" mass="14833">MLADCIRMRTRTWRCVIVLFLAVAGVVTGLLAMHVVNTPAATSHSYATMDAGHAAPTHADIAAPLPVRPAATTGCAGDGCDPMQDMTAMVCVLALLATTLLLIAPAIGRALLGLGSLGPSAPLSTAASRAVGPPPPSRIALSVDRR</sequence>
<evidence type="ECO:0008006" key="5">
    <source>
        <dbReference type="Google" id="ProtNLM"/>
    </source>
</evidence>
<keyword evidence="4" id="KW-1185">Reference proteome</keyword>
<feature type="transmembrane region" description="Helical" evidence="2">
    <location>
        <begin position="12"/>
        <end position="36"/>
    </location>
</feature>
<evidence type="ECO:0000256" key="1">
    <source>
        <dbReference type="SAM" id="MobiDB-lite"/>
    </source>
</evidence>